<keyword evidence="1" id="KW-1133">Transmembrane helix</keyword>
<dbReference type="EMBL" id="MIKC01000006">
    <property type="protein sequence ID" value="OEG23180.1"/>
    <property type="molecule type" value="Genomic_DNA"/>
</dbReference>
<name>A0A1E5HEX8_9ENTE</name>
<protein>
    <submittedName>
        <fullName evidence="2">Uncharacterized protein</fullName>
    </submittedName>
</protein>
<proteinExistence type="predicted"/>
<dbReference type="RefSeq" id="WP_069639368.1">
    <property type="nucleotide sequence ID" value="NZ_JAFBEZ010000014.1"/>
</dbReference>
<keyword evidence="3" id="KW-1185">Reference proteome</keyword>
<dbReference type="STRING" id="1131292.BCR24_12765"/>
<keyword evidence="1" id="KW-0472">Membrane</keyword>
<keyword evidence="1" id="KW-0812">Transmembrane</keyword>
<comment type="caution">
    <text evidence="2">The sequence shown here is derived from an EMBL/GenBank/DDBJ whole genome shotgun (WGS) entry which is preliminary data.</text>
</comment>
<evidence type="ECO:0000313" key="2">
    <source>
        <dbReference type="EMBL" id="OEG23180.1"/>
    </source>
</evidence>
<organism evidence="2 3">
    <name type="scientific">Enterococcus ureilyticus</name>
    <dbReference type="NCBI Taxonomy" id="1131292"/>
    <lineage>
        <taxon>Bacteria</taxon>
        <taxon>Bacillati</taxon>
        <taxon>Bacillota</taxon>
        <taxon>Bacilli</taxon>
        <taxon>Lactobacillales</taxon>
        <taxon>Enterococcaceae</taxon>
        <taxon>Enterococcus</taxon>
    </lineage>
</organism>
<accession>A0A1E5HEX8</accession>
<feature type="transmembrane region" description="Helical" evidence="1">
    <location>
        <begin position="20"/>
        <end position="42"/>
    </location>
</feature>
<dbReference type="AlphaFoldDB" id="A0A1E5HEX8"/>
<sequence>MPTKLLDNSFIKIPDQSVLIYVWIGTIILGIILLIIGLVLGKRNKSKNKNLSKVLIWGGIVIVLAQGAQLLTSLL</sequence>
<evidence type="ECO:0000256" key="1">
    <source>
        <dbReference type="SAM" id="Phobius"/>
    </source>
</evidence>
<reference evidence="3" key="1">
    <citation type="submission" date="2016-09" db="EMBL/GenBank/DDBJ databases">
        <authorList>
            <person name="Gulvik C.A."/>
        </authorList>
    </citation>
    <scope>NUCLEOTIDE SEQUENCE [LARGE SCALE GENOMIC DNA]</scope>
    <source>
        <strain evidence="3">LMG 26676</strain>
    </source>
</reference>
<gene>
    <name evidence="2" type="ORF">BCR24_12765</name>
</gene>
<evidence type="ECO:0000313" key="3">
    <source>
        <dbReference type="Proteomes" id="UP000094469"/>
    </source>
</evidence>
<feature type="transmembrane region" description="Helical" evidence="1">
    <location>
        <begin position="54"/>
        <end position="72"/>
    </location>
</feature>
<dbReference type="Proteomes" id="UP000094469">
    <property type="component" value="Unassembled WGS sequence"/>
</dbReference>